<proteinExistence type="predicted"/>
<dbReference type="PANTHER" id="PTHR21174:SF0">
    <property type="entry name" value="HD PHOSPHOHYDROLASE FAMILY PROTEIN-RELATED"/>
    <property type="match status" value="1"/>
</dbReference>
<accession>A0A284QZK6</accession>
<reference evidence="2" key="1">
    <citation type="journal article" date="2017" name="Nat. Ecol. Evol.">
        <title>Genome expansion and lineage-specific genetic innovations in the forest pathogenic fungi Armillaria.</title>
        <authorList>
            <person name="Sipos G."/>
            <person name="Prasanna A.N."/>
            <person name="Walter M.C."/>
            <person name="O'Connor E."/>
            <person name="Balint B."/>
            <person name="Krizsan K."/>
            <person name="Kiss B."/>
            <person name="Hess J."/>
            <person name="Varga T."/>
            <person name="Slot J."/>
            <person name="Riley R."/>
            <person name="Boka B."/>
            <person name="Rigling D."/>
            <person name="Barry K."/>
            <person name="Lee J."/>
            <person name="Mihaltcheva S."/>
            <person name="LaButti K."/>
            <person name="Lipzen A."/>
            <person name="Waldron R."/>
            <person name="Moloney N.M."/>
            <person name="Sperisen C."/>
            <person name="Kredics L."/>
            <person name="Vagvoelgyi C."/>
            <person name="Patrignani A."/>
            <person name="Fitzpatrick D."/>
            <person name="Nagy I."/>
            <person name="Doyle S."/>
            <person name="Anderson J.B."/>
            <person name="Grigoriev I.V."/>
            <person name="Gueldener U."/>
            <person name="Muensterkoetter M."/>
            <person name="Nagy L.G."/>
        </authorList>
    </citation>
    <scope>NUCLEOTIDE SEQUENCE [LARGE SCALE GENOMIC DNA]</scope>
    <source>
        <strain evidence="2">C18/9</strain>
    </source>
</reference>
<dbReference type="PANTHER" id="PTHR21174">
    <property type="match status" value="1"/>
</dbReference>
<protein>
    <recommendedName>
        <fullName evidence="3">HD domain-containing protein</fullName>
    </recommendedName>
</protein>
<dbReference type="Proteomes" id="UP000219338">
    <property type="component" value="Unassembled WGS sequence"/>
</dbReference>
<keyword evidence="2" id="KW-1185">Reference proteome</keyword>
<gene>
    <name evidence="1" type="ORF">ARMOST_05206</name>
</gene>
<name>A0A284QZK6_ARMOS</name>
<dbReference type="OrthoDB" id="330671at2759"/>
<evidence type="ECO:0008006" key="3">
    <source>
        <dbReference type="Google" id="ProtNLM"/>
    </source>
</evidence>
<dbReference type="OMA" id="EPHRAYH"/>
<sequence>MNSAEYVRGEITFLLESLPGGKTANHVWAEVILEKYSEPHRHYHTLTHLEAMIRCLQANKGHIHDPTSLSLAILFHDIIYDPKGQNNEILSMKMFEMFATDKDLPAEQTSKVSRYIERTITHTLPEEAEEGNSSDLHFFLDFDLEVLSRPPDAYRAYASQIRKEYLHVPMHDYRAGRIAVLQKFLAKERIYFSQVFHTKCEAAARRNLQQEIHDLTNG</sequence>
<dbReference type="PIRSF" id="PIRSF035170">
    <property type="entry name" value="HD_phosphohydro"/>
    <property type="match status" value="1"/>
</dbReference>
<dbReference type="InterPro" id="IPR009218">
    <property type="entry name" value="HD_phosphohydro"/>
</dbReference>
<evidence type="ECO:0000313" key="1">
    <source>
        <dbReference type="EMBL" id="SJL01882.1"/>
    </source>
</evidence>
<evidence type="ECO:0000313" key="2">
    <source>
        <dbReference type="Proteomes" id="UP000219338"/>
    </source>
</evidence>
<dbReference type="Gene3D" id="1.10.3210.10">
    <property type="entry name" value="Hypothetical protein af1432"/>
    <property type="match status" value="1"/>
</dbReference>
<dbReference type="EMBL" id="FUEG01000003">
    <property type="protein sequence ID" value="SJL01882.1"/>
    <property type="molecule type" value="Genomic_DNA"/>
</dbReference>
<dbReference type="AlphaFoldDB" id="A0A284QZK6"/>
<organism evidence="1 2">
    <name type="scientific">Armillaria ostoyae</name>
    <name type="common">Armillaria root rot fungus</name>
    <dbReference type="NCBI Taxonomy" id="47428"/>
    <lineage>
        <taxon>Eukaryota</taxon>
        <taxon>Fungi</taxon>
        <taxon>Dikarya</taxon>
        <taxon>Basidiomycota</taxon>
        <taxon>Agaricomycotina</taxon>
        <taxon>Agaricomycetes</taxon>
        <taxon>Agaricomycetidae</taxon>
        <taxon>Agaricales</taxon>
        <taxon>Marasmiineae</taxon>
        <taxon>Physalacriaceae</taxon>
        <taxon>Armillaria</taxon>
    </lineage>
</organism>
<dbReference type="SUPFAM" id="SSF109604">
    <property type="entry name" value="HD-domain/PDEase-like"/>
    <property type="match status" value="1"/>
</dbReference>